<keyword evidence="1" id="KW-1133">Transmembrane helix</keyword>
<dbReference type="AlphaFoldDB" id="A0A136IL90"/>
<dbReference type="EMBL" id="KQ964275">
    <property type="protein sequence ID" value="KXJ85747.1"/>
    <property type="molecule type" value="Genomic_DNA"/>
</dbReference>
<proteinExistence type="predicted"/>
<keyword evidence="3" id="KW-1185">Reference proteome</keyword>
<feature type="transmembrane region" description="Helical" evidence="1">
    <location>
        <begin position="123"/>
        <end position="142"/>
    </location>
</feature>
<dbReference type="Proteomes" id="UP000070501">
    <property type="component" value="Unassembled WGS sequence"/>
</dbReference>
<protein>
    <submittedName>
        <fullName evidence="2">Uncharacterized protein</fullName>
    </submittedName>
</protein>
<keyword evidence="1" id="KW-0812">Transmembrane</keyword>
<dbReference type="InParanoid" id="A0A136IL90"/>
<feature type="transmembrane region" description="Helical" evidence="1">
    <location>
        <begin position="301"/>
        <end position="320"/>
    </location>
</feature>
<feature type="transmembrane region" description="Helical" evidence="1">
    <location>
        <begin position="258"/>
        <end position="281"/>
    </location>
</feature>
<name>A0A136IL90_9PEZI</name>
<evidence type="ECO:0000313" key="3">
    <source>
        <dbReference type="Proteomes" id="UP000070501"/>
    </source>
</evidence>
<keyword evidence="1" id="KW-0472">Membrane</keyword>
<feature type="transmembrane region" description="Helical" evidence="1">
    <location>
        <begin position="185"/>
        <end position="213"/>
    </location>
</feature>
<dbReference type="STRING" id="196109.A0A136IL90"/>
<organism evidence="2 3">
    <name type="scientific">Microdochium bolleyi</name>
    <dbReference type="NCBI Taxonomy" id="196109"/>
    <lineage>
        <taxon>Eukaryota</taxon>
        <taxon>Fungi</taxon>
        <taxon>Dikarya</taxon>
        <taxon>Ascomycota</taxon>
        <taxon>Pezizomycotina</taxon>
        <taxon>Sordariomycetes</taxon>
        <taxon>Xylariomycetidae</taxon>
        <taxon>Xylariales</taxon>
        <taxon>Microdochiaceae</taxon>
        <taxon>Microdochium</taxon>
    </lineage>
</organism>
<accession>A0A136IL90</accession>
<feature type="transmembrane region" description="Helical" evidence="1">
    <location>
        <begin position="49"/>
        <end position="70"/>
    </location>
</feature>
<dbReference type="OrthoDB" id="3945378at2759"/>
<gene>
    <name evidence="2" type="ORF">Micbo1qcDRAFT_209695</name>
</gene>
<feature type="transmembrane region" description="Helical" evidence="1">
    <location>
        <begin position="82"/>
        <end position="102"/>
    </location>
</feature>
<feature type="transmembrane region" description="Helical" evidence="1">
    <location>
        <begin position="23"/>
        <end position="42"/>
    </location>
</feature>
<reference evidence="3" key="1">
    <citation type="submission" date="2016-02" db="EMBL/GenBank/DDBJ databases">
        <title>Draft genome sequence of Microdochium bolleyi, a fungal endophyte of beachgrass.</title>
        <authorList>
            <consortium name="DOE Joint Genome Institute"/>
            <person name="David A.S."/>
            <person name="May G."/>
            <person name="Haridas S."/>
            <person name="Lim J."/>
            <person name="Wang M."/>
            <person name="Labutti K."/>
            <person name="Lipzen A."/>
            <person name="Barry K."/>
            <person name="Grigoriev I.V."/>
        </authorList>
    </citation>
    <scope>NUCLEOTIDE SEQUENCE [LARGE SCALE GENOMIC DNA]</scope>
    <source>
        <strain evidence="3">J235TASD1</strain>
    </source>
</reference>
<evidence type="ECO:0000313" key="2">
    <source>
        <dbReference type="EMBL" id="KXJ85747.1"/>
    </source>
</evidence>
<evidence type="ECO:0000256" key="1">
    <source>
        <dbReference type="SAM" id="Phobius"/>
    </source>
</evidence>
<sequence length="481" mass="53237">MGRLARLDTPVAMLTGSEHATDYYGLGVRLGIYFSWLSGWLANTFLSSGISGASDTNTIFLFTLLIAMTVDSNMDKLFQIDGLILMQLCSGTIFGILSVWGYRTRLYREYGPRAIGLFGSYGTHIRLMIGLAVSVFGFWFWTFGLSGRAAVMGPGDGVIPENKEECKILYTWLFVALEADGAIRWVYRVISAGCMLYFGVMVIVSSLAAWFTIDRLAAKSAHLLPSRWAGSAQHHKQRLARPVYVTGFTSTELTHIFIVLRVANLVWLLFSAIMIEFTLNANHIHSVLGKQSDNPLQLPGQLLPFLVGFMSFLRTCYALYIERWVDRDEPPVQLLPLEDADLAIVAPVGNSSTIARHRTAKRAGGAGQYSHVGRGGGDQGRVEPGVIRSVSSYDKAQLDRARWKRYLVAWLPWLSLMQRYDKELMEVGIVRHSVAMSPSYDATAYASVYGGGAERTPTLDHQASLLPKSPGDVSTRDLQSP</sequence>